<dbReference type="EMBL" id="FNUC01000004">
    <property type="protein sequence ID" value="SEF08268.1"/>
    <property type="molecule type" value="Genomic_DNA"/>
</dbReference>
<reference evidence="10" key="1">
    <citation type="submission" date="2016-10" db="EMBL/GenBank/DDBJ databases">
        <authorList>
            <person name="Varghese N."/>
            <person name="Submissions S."/>
        </authorList>
    </citation>
    <scope>NUCLEOTIDE SEQUENCE [LARGE SCALE GENOMIC DNA]</scope>
    <source>
        <strain evidence="10">DSM 45237</strain>
    </source>
</reference>
<evidence type="ECO:0000313" key="9">
    <source>
        <dbReference type="EMBL" id="SEF08268.1"/>
    </source>
</evidence>
<proteinExistence type="inferred from homology"/>
<accession>A0A1H5P5M6</accession>
<dbReference type="Proteomes" id="UP000181980">
    <property type="component" value="Unassembled WGS sequence"/>
</dbReference>
<dbReference type="PANTHER" id="PTHR43620:SF7">
    <property type="entry name" value="GLYCEROPHOSPHODIESTER PHOSPHODIESTERASE GDPD5-RELATED"/>
    <property type="match status" value="1"/>
</dbReference>
<dbReference type="GO" id="GO:0006071">
    <property type="term" value="P:glycerol metabolic process"/>
    <property type="evidence" value="ECO:0007669"/>
    <property type="project" value="UniProtKB-KW"/>
</dbReference>
<dbReference type="Gene3D" id="3.20.20.190">
    <property type="entry name" value="Phosphatidylinositol (PI) phosphodiesterase"/>
    <property type="match status" value="1"/>
</dbReference>
<feature type="region of interest" description="Disordered" evidence="7">
    <location>
        <begin position="339"/>
        <end position="376"/>
    </location>
</feature>
<dbReference type="PROSITE" id="PS51704">
    <property type="entry name" value="GP_PDE"/>
    <property type="match status" value="1"/>
</dbReference>
<evidence type="ECO:0000256" key="1">
    <source>
        <dbReference type="ARBA" id="ARBA00007277"/>
    </source>
</evidence>
<evidence type="ECO:0000256" key="2">
    <source>
        <dbReference type="ARBA" id="ARBA00012247"/>
    </source>
</evidence>
<dbReference type="STRING" id="561176.SAMN04488561_3616"/>
<dbReference type="InterPro" id="IPR017946">
    <property type="entry name" value="PLC-like_Pdiesterase_TIM-brl"/>
</dbReference>
<dbReference type="GO" id="GO:0006629">
    <property type="term" value="P:lipid metabolic process"/>
    <property type="evidence" value="ECO:0007669"/>
    <property type="project" value="InterPro"/>
</dbReference>
<evidence type="ECO:0000256" key="5">
    <source>
        <dbReference type="ARBA" id="ARBA00022801"/>
    </source>
</evidence>
<protein>
    <recommendedName>
        <fullName evidence="2">glycerophosphodiester phosphodiesterase</fullName>
        <ecNumber evidence="2">3.1.4.46</ecNumber>
    </recommendedName>
</protein>
<keyword evidence="5" id="KW-0378">Hydrolase</keyword>
<keyword evidence="10" id="KW-1185">Reference proteome</keyword>
<dbReference type="AlphaFoldDB" id="A0A1H5P5M6"/>
<dbReference type="GO" id="GO:0008889">
    <property type="term" value="F:glycerophosphodiester phosphodiesterase activity"/>
    <property type="evidence" value="ECO:0007669"/>
    <property type="project" value="UniProtKB-EC"/>
</dbReference>
<dbReference type="EC" id="3.1.4.46" evidence="2"/>
<keyword evidence="3" id="KW-0732">Signal</keyword>
<comment type="catalytic activity">
    <reaction evidence="6">
        <text>a sn-glycero-3-phosphodiester + H2O = an alcohol + sn-glycerol 3-phosphate + H(+)</text>
        <dbReference type="Rhea" id="RHEA:12969"/>
        <dbReference type="ChEBI" id="CHEBI:15377"/>
        <dbReference type="ChEBI" id="CHEBI:15378"/>
        <dbReference type="ChEBI" id="CHEBI:30879"/>
        <dbReference type="ChEBI" id="CHEBI:57597"/>
        <dbReference type="ChEBI" id="CHEBI:83408"/>
        <dbReference type="EC" id="3.1.4.46"/>
    </reaction>
</comment>
<dbReference type="Pfam" id="PF03009">
    <property type="entry name" value="GDPD"/>
    <property type="match status" value="1"/>
</dbReference>
<dbReference type="SUPFAM" id="SSF51695">
    <property type="entry name" value="PLC-like phosphodiesterases"/>
    <property type="match status" value="1"/>
</dbReference>
<evidence type="ECO:0000256" key="4">
    <source>
        <dbReference type="ARBA" id="ARBA00022798"/>
    </source>
</evidence>
<gene>
    <name evidence="9" type="ORF">SAMN04488561_3616</name>
</gene>
<evidence type="ECO:0000313" key="10">
    <source>
        <dbReference type="Proteomes" id="UP000181980"/>
    </source>
</evidence>
<comment type="similarity">
    <text evidence="1">Belongs to the glycerophosphoryl diester phosphodiesterase family.</text>
</comment>
<dbReference type="RefSeq" id="WP_069110595.1">
    <property type="nucleotide sequence ID" value="NZ_FNUC01000004.1"/>
</dbReference>
<evidence type="ECO:0000256" key="3">
    <source>
        <dbReference type="ARBA" id="ARBA00022729"/>
    </source>
</evidence>
<feature type="compositionally biased region" description="Low complexity" evidence="7">
    <location>
        <begin position="346"/>
        <end position="357"/>
    </location>
</feature>
<feature type="domain" description="GP-PDE" evidence="8">
    <location>
        <begin position="10"/>
        <end position="335"/>
    </location>
</feature>
<name>A0A1H5P5M6_9ACTN</name>
<dbReference type="OrthoDB" id="9758957at2"/>
<organism evidence="9 10">
    <name type="scientific">Jiangella alba</name>
    <dbReference type="NCBI Taxonomy" id="561176"/>
    <lineage>
        <taxon>Bacteria</taxon>
        <taxon>Bacillati</taxon>
        <taxon>Actinomycetota</taxon>
        <taxon>Actinomycetes</taxon>
        <taxon>Jiangellales</taxon>
        <taxon>Jiangellaceae</taxon>
        <taxon>Jiangella</taxon>
    </lineage>
</organism>
<evidence type="ECO:0000259" key="8">
    <source>
        <dbReference type="PROSITE" id="PS51704"/>
    </source>
</evidence>
<dbReference type="InterPro" id="IPR030395">
    <property type="entry name" value="GP_PDE_dom"/>
</dbReference>
<dbReference type="PANTHER" id="PTHR43620">
    <property type="entry name" value="GLYCEROPHOSPHORYL DIESTER PHOSPHODIESTERASE"/>
    <property type="match status" value="1"/>
</dbReference>
<evidence type="ECO:0000256" key="7">
    <source>
        <dbReference type="SAM" id="MobiDB-lite"/>
    </source>
</evidence>
<evidence type="ECO:0000256" key="6">
    <source>
        <dbReference type="ARBA" id="ARBA00047512"/>
    </source>
</evidence>
<keyword evidence="4" id="KW-0319">Glycerol metabolism</keyword>
<sequence length="376" mass="41271">MSDPFGLQRPLVVAHRGACGYRPEHTLAGYQLAVDLGADYLATDLQLTRDGVLVARHDAELSASTDVAERPEFAHRRRRGLVDGRELTGWFVDDFTLDEVRSLYARERIPELRPANQAYDGRLRVPTFDEIITLAVEGGRRRGRPVGLCPELKHPTYYAERGLSAEDALMAALLGFRLERAGVPVLVQCYEPSVLRRLAARTSVPLAQLVDSTGRPFDWERAGDGRRFVDLLTPTGLREVASYATVLGAHRSLVVPRDPEGRLGHPGRLVSDAHDLGMAVHAWTFRNENSFLPADRRRGREAAGHGDALGEYRVFFGAGVDGVVTDHPDTAVRAMDQAFGSRSRRSLLSDASSPARPIETSSTGMATSRPDKPSTS</sequence>
<dbReference type="GO" id="GO:0042597">
    <property type="term" value="C:periplasmic space"/>
    <property type="evidence" value="ECO:0007669"/>
    <property type="project" value="TreeGrafter"/>
</dbReference>